<evidence type="ECO:0000256" key="2">
    <source>
        <dbReference type="ARBA" id="ARBA00022692"/>
    </source>
</evidence>
<feature type="transmembrane region" description="Helical" evidence="5">
    <location>
        <begin position="365"/>
        <end position="382"/>
    </location>
</feature>
<evidence type="ECO:0000256" key="3">
    <source>
        <dbReference type="ARBA" id="ARBA00022989"/>
    </source>
</evidence>
<dbReference type="AlphaFoldDB" id="A0A285PEM7"/>
<evidence type="ECO:0000313" key="7">
    <source>
        <dbReference type="EMBL" id="SNZ20165.1"/>
    </source>
</evidence>
<feature type="transmembrane region" description="Helical" evidence="5">
    <location>
        <begin position="6"/>
        <end position="33"/>
    </location>
</feature>
<feature type="transmembrane region" description="Helical" evidence="5">
    <location>
        <begin position="184"/>
        <end position="200"/>
    </location>
</feature>
<dbReference type="Proteomes" id="UP000219439">
    <property type="component" value="Unassembled WGS sequence"/>
</dbReference>
<proteinExistence type="predicted"/>
<dbReference type="GO" id="GO:0016874">
    <property type="term" value="F:ligase activity"/>
    <property type="evidence" value="ECO:0007669"/>
    <property type="project" value="UniProtKB-KW"/>
</dbReference>
<evidence type="ECO:0000259" key="6">
    <source>
        <dbReference type="Pfam" id="PF04932"/>
    </source>
</evidence>
<dbReference type="PANTHER" id="PTHR37422">
    <property type="entry name" value="TEICHURONIC ACID BIOSYNTHESIS PROTEIN TUAE"/>
    <property type="match status" value="1"/>
</dbReference>
<keyword evidence="4 5" id="KW-0472">Membrane</keyword>
<evidence type="ECO:0000256" key="5">
    <source>
        <dbReference type="SAM" id="Phobius"/>
    </source>
</evidence>
<feature type="transmembrane region" description="Helical" evidence="5">
    <location>
        <begin position="333"/>
        <end position="353"/>
    </location>
</feature>
<feature type="domain" description="O-antigen ligase-related" evidence="6">
    <location>
        <begin position="171"/>
        <end position="315"/>
    </location>
</feature>
<keyword evidence="8" id="KW-1185">Reference proteome</keyword>
<comment type="subcellular location">
    <subcellularLocation>
        <location evidence="1">Membrane</location>
        <topology evidence="1">Multi-pass membrane protein</topology>
    </subcellularLocation>
</comment>
<feature type="transmembrane region" description="Helical" evidence="5">
    <location>
        <begin position="207"/>
        <end position="226"/>
    </location>
</feature>
<dbReference type="Pfam" id="PF04932">
    <property type="entry name" value="Wzy_C"/>
    <property type="match status" value="1"/>
</dbReference>
<feature type="transmembrane region" description="Helical" evidence="5">
    <location>
        <begin position="162"/>
        <end position="178"/>
    </location>
</feature>
<evidence type="ECO:0000256" key="4">
    <source>
        <dbReference type="ARBA" id="ARBA00023136"/>
    </source>
</evidence>
<dbReference type="PANTHER" id="PTHR37422:SF13">
    <property type="entry name" value="LIPOPOLYSACCHARIDE BIOSYNTHESIS PROTEIN PA4999-RELATED"/>
    <property type="match status" value="1"/>
</dbReference>
<dbReference type="InterPro" id="IPR051533">
    <property type="entry name" value="WaaL-like"/>
</dbReference>
<evidence type="ECO:0000256" key="1">
    <source>
        <dbReference type="ARBA" id="ARBA00004141"/>
    </source>
</evidence>
<evidence type="ECO:0000313" key="8">
    <source>
        <dbReference type="Proteomes" id="UP000219439"/>
    </source>
</evidence>
<accession>A0A285PEM7</accession>
<keyword evidence="2 5" id="KW-0812">Transmembrane</keyword>
<feature type="transmembrane region" description="Helical" evidence="5">
    <location>
        <begin position="308"/>
        <end position="326"/>
    </location>
</feature>
<name>A0A285PEM7_9HYPH</name>
<feature type="transmembrane region" description="Helical" evidence="5">
    <location>
        <begin position="137"/>
        <end position="155"/>
    </location>
</feature>
<keyword evidence="7" id="KW-0436">Ligase</keyword>
<feature type="transmembrane region" description="Helical" evidence="5">
    <location>
        <begin position="99"/>
        <end position="117"/>
    </location>
</feature>
<protein>
    <submittedName>
        <fullName evidence="7">O-antigen ligase</fullName>
    </submittedName>
</protein>
<feature type="transmembrane region" description="Helical" evidence="5">
    <location>
        <begin position="75"/>
        <end position="92"/>
    </location>
</feature>
<dbReference type="InterPro" id="IPR007016">
    <property type="entry name" value="O-antigen_ligase-rel_domated"/>
</dbReference>
<dbReference type="EMBL" id="OBEL01000004">
    <property type="protein sequence ID" value="SNZ20165.1"/>
    <property type="molecule type" value="Genomic_DNA"/>
</dbReference>
<feature type="transmembrane region" description="Helical" evidence="5">
    <location>
        <begin position="45"/>
        <end position="63"/>
    </location>
</feature>
<keyword evidence="3 5" id="KW-1133">Transmembrane helix</keyword>
<dbReference type="GO" id="GO:0016020">
    <property type="term" value="C:membrane"/>
    <property type="evidence" value="ECO:0007669"/>
    <property type="project" value="UniProtKB-SubCell"/>
</dbReference>
<organism evidence="7 8">
    <name type="scientific">Cohaesibacter gelatinilyticus</name>
    <dbReference type="NCBI Taxonomy" id="372072"/>
    <lineage>
        <taxon>Bacteria</taxon>
        <taxon>Pseudomonadati</taxon>
        <taxon>Pseudomonadota</taxon>
        <taxon>Alphaproteobacteria</taxon>
        <taxon>Hyphomicrobiales</taxon>
        <taxon>Cohaesibacteraceae</taxon>
    </lineage>
</organism>
<gene>
    <name evidence="7" type="ORF">SAMN06265368_3268</name>
</gene>
<sequence>MWIFSVSVFTLLGNAASDIWLSMTIVIFLLYCYVEKEWFWLRKTWFQVSFVFWIWLIVTSLISQWPGSSLEDSAAWIRFPLFAIALPILLSRHPKARNFFLAGLIVSLAVLLIVLVQERINNPDAERLYGTWGQSTKSGWLVLGFGLPVSIWALSEVRKKPRTVLWAVPMVALIYATAILTGEIYITLALTLGVSLFLIFSQSSFKLLLSVGTLGIVGIFTIFQLVPQVAQRFQYSLTHRLPWLEGSDYYVPWSRGLEIFQRNPIIGIGPKNHESYCNFISEIASMSTTACYPHPHQLYIQTASETGLIGLTIFLLMIFALFSELLRGKNWRALSLSTTSALCLLITVLWPISTYSHAFGQHKNFFTWLAIAWALSLVASDSNRVNVGKS</sequence>
<reference evidence="7 8" key="1">
    <citation type="submission" date="2017-09" db="EMBL/GenBank/DDBJ databases">
        <authorList>
            <person name="Ehlers B."/>
            <person name="Leendertz F.H."/>
        </authorList>
    </citation>
    <scope>NUCLEOTIDE SEQUENCE [LARGE SCALE GENOMIC DNA]</scope>
    <source>
        <strain evidence="7 8">DSM 18289</strain>
    </source>
</reference>